<feature type="compositionally biased region" description="Basic and acidic residues" evidence="1">
    <location>
        <begin position="245"/>
        <end position="255"/>
    </location>
</feature>
<reference evidence="2" key="1">
    <citation type="journal article" date="2017" name="Nature">
        <title>The sunflower genome provides insights into oil metabolism, flowering and Asterid evolution.</title>
        <authorList>
            <person name="Badouin H."/>
            <person name="Gouzy J."/>
            <person name="Grassa C.J."/>
            <person name="Murat F."/>
            <person name="Staton S.E."/>
            <person name="Cottret L."/>
            <person name="Lelandais-Briere C."/>
            <person name="Owens G.L."/>
            <person name="Carrere S."/>
            <person name="Mayjonade B."/>
            <person name="Legrand L."/>
            <person name="Gill N."/>
            <person name="Kane N.C."/>
            <person name="Bowers J.E."/>
            <person name="Hubner S."/>
            <person name="Bellec A."/>
            <person name="Berard A."/>
            <person name="Berges H."/>
            <person name="Blanchet N."/>
            <person name="Boniface M.C."/>
            <person name="Brunel D."/>
            <person name="Catrice O."/>
            <person name="Chaidir N."/>
            <person name="Claudel C."/>
            <person name="Donnadieu C."/>
            <person name="Faraut T."/>
            <person name="Fievet G."/>
            <person name="Helmstetter N."/>
            <person name="King M."/>
            <person name="Knapp S.J."/>
            <person name="Lai Z."/>
            <person name="Le Paslier M.C."/>
            <person name="Lippi Y."/>
            <person name="Lorenzon L."/>
            <person name="Mandel J.R."/>
            <person name="Marage G."/>
            <person name="Marchand G."/>
            <person name="Marquand E."/>
            <person name="Bret-Mestries E."/>
            <person name="Morien E."/>
            <person name="Nambeesan S."/>
            <person name="Nguyen T."/>
            <person name="Pegot-Espagnet P."/>
            <person name="Pouilly N."/>
            <person name="Raftis F."/>
            <person name="Sallet E."/>
            <person name="Schiex T."/>
            <person name="Thomas J."/>
            <person name="Vandecasteele C."/>
            <person name="Vares D."/>
            <person name="Vear F."/>
            <person name="Vautrin S."/>
            <person name="Crespi M."/>
            <person name="Mangin B."/>
            <person name="Burke J.M."/>
            <person name="Salse J."/>
            <person name="Munos S."/>
            <person name="Vincourt P."/>
            <person name="Rieseberg L.H."/>
            <person name="Langlade N.B."/>
        </authorList>
    </citation>
    <scope>NUCLEOTIDE SEQUENCE</scope>
    <source>
        <tissue evidence="2">Leaves</tissue>
    </source>
</reference>
<protein>
    <submittedName>
        <fullName evidence="2">Uncharacterized protein</fullName>
    </submittedName>
</protein>
<feature type="compositionally biased region" description="Acidic residues" evidence="1">
    <location>
        <begin position="234"/>
        <end position="244"/>
    </location>
</feature>
<feature type="compositionally biased region" description="Basic and acidic residues" evidence="1">
    <location>
        <begin position="281"/>
        <end position="291"/>
    </location>
</feature>
<keyword evidence="3" id="KW-1185">Reference proteome</keyword>
<evidence type="ECO:0000313" key="2">
    <source>
        <dbReference type="EMBL" id="KAF5803081.1"/>
    </source>
</evidence>
<evidence type="ECO:0000256" key="1">
    <source>
        <dbReference type="SAM" id="MobiDB-lite"/>
    </source>
</evidence>
<comment type="caution">
    <text evidence="2">The sequence shown here is derived from an EMBL/GenBank/DDBJ whole genome shotgun (WGS) entry which is preliminary data.</text>
</comment>
<accession>A0A9K3IU02</accession>
<organism evidence="2 3">
    <name type="scientific">Helianthus annuus</name>
    <name type="common">Common sunflower</name>
    <dbReference type="NCBI Taxonomy" id="4232"/>
    <lineage>
        <taxon>Eukaryota</taxon>
        <taxon>Viridiplantae</taxon>
        <taxon>Streptophyta</taxon>
        <taxon>Embryophyta</taxon>
        <taxon>Tracheophyta</taxon>
        <taxon>Spermatophyta</taxon>
        <taxon>Magnoliopsida</taxon>
        <taxon>eudicotyledons</taxon>
        <taxon>Gunneridae</taxon>
        <taxon>Pentapetalae</taxon>
        <taxon>asterids</taxon>
        <taxon>campanulids</taxon>
        <taxon>Asterales</taxon>
        <taxon>Asteraceae</taxon>
        <taxon>Asteroideae</taxon>
        <taxon>Heliantheae alliance</taxon>
        <taxon>Heliantheae</taxon>
        <taxon>Helianthus</taxon>
    </lineage>
</organism>
<name>A0A9K3IU02_HELAN</name>
<feature type="region of interest" description="Disordered" evidence="1">
    <location>
        <begin position="230"/>
        <end position="337"/>
    </location>
</feature>
<dbReference type="EMBL" id="MNCJ02000321">
    <property type="protein sequence ID" value="KAF5803081.1"/>
    <property type="molecule type" value="Genomic_DNA"/>
</dbReference>
<gene>
    <name evidence="2" type="ORF">HanXRQr2_Chr06g0267141</name>
</gene>
<dbReference type="AlphaFoldDB" id="A0A9K3IU02"/>
<dbReference type="Proteomes" id="UP000215914">
    <property type="component" value="Unassembled WGS sequence"/>
</dbReference>
<reference evidence="2" key="2">
    <citation type="submission" date="2020-06" db="EMBL/GenBank/DDBJ databases">
        <title>Helianthus annuus Genome sequencing and assembly Release 2.</title>
        <authorList>
            <person name="Gouzy J."/>
            <person name="Langlade N."/>
            <person name="Munos S."/>
        </authorList>
    </citation>
    <scope>NUCLEOTIDE SEQUENCE</scope>
    <source>
        <tissue evidence="2">Leaves</tissue>
    </source>
</reference>
<proteinExistence type="predicted"/>
<dbReference type="Gramene" id="mRNA:HanXRQr2_Chr06g0267141">
    <property type="protein sequence ID" value="mRNA:HanXRQr2_Chr06g0267141"/>
    <property type="gene ID" value="HanXRQr2_Chr06g0267141"/>
</dbReference>
<sequence length="399" mass="43803">MSYEWGYPTVLKKLFPPYWRLLVHFFLQCIAENKGGFDQINKTQTSAIVALMLEDPKKSIFMLYPRFIQMILDDRYLALVKGPNFINLKPMGPSCFENACRNKRAKHHNFEGRLALEKHGRFADVVQGAPVAPVPPVAPVAPVPPPINAQIAEEHDVQLMQQAQQTDSSEETDSESEMEIVMSDKEEDTVCKPVPLTSENLAALLLSLQGGDGNPPSVSTADVLETAATPQAEIEVEATADVTEESAKKKQRTDSAPDDILSGPSTIPETTPIIDPQPDPQTKDASKKTSTEDPDLYDFNCDFETTPSQPGSSSGGVQFEAGSSSEGGATEHDEAAFPYAAEKRQIFESDSDCDEDDHVKRLKRRVVILEQDAELKNAQIVSLQQDAVLKEAQISSLQS</sequence>
<evidence type="ECO:0000313" key="3">
    <source>
        <dbReference type="Proteomes" id="UP000215914"/>
    </source>
</evidence>